<keyword evidence="1" id="KW-0812">Transmembrane</keyword>
<name>A0A5E4WAT8_9BURK</name>
<gene>
    <name evidence="2" type="ORF">PCO31010_03148</name>
</gene>
<evidence type="ECO:0000313" key="3">
    <source>
        <dbReference type="Proteomes" id="UP000343335"/>
    </source>
</evidence>
<sequence>MAASWLTGTPLGRGSDMKRLAEFNFVQNRIALRPIAVVLTLAAICAVAYAAHLGSEVGDLNATVEGLRTRTDARQRALERARTTTSSSGQTGVVSATEEQLRVLHRVERVWSPKLGLLSVAVSGQGEAAQIRVDGLAAHIDEVYALVARLRSAEGPTARITLQRHGVRIVDEHPLASFSLTVEPQ</sequence>
<evidence type="ECO:0000256" key="1">
    <source>
        <dbReference type="SAM" id="Phobius"/>
    </source>
</evidence>
<organism evidence="2 3">
    <name type="scientific">Pandoraea commovens</name>
    <dbReference type="NCBI Taxonomy" id="2508289"/>
    <lineage>
        <taxon>Bacteria</taxon>
        <taxon>Pseudomonadati</taxon>
        <taxon>Pseudomonadota</taxon>
        <taxon>Betaproteobacteria</taxon>
        <taxon>Burkholderiales</taxon>
        <taxon>Burkholderiaceae</taxon>
        <taxon>Pandoraea</taxon>
    </lineage>
</organism>
<feature type="transmembrane region" description="Helical" evidence="1">
    <location>
        <begin position="30"/>
        <end position="51"/>
    </location>
</feature>
<evidence type="ECO:0008006" key="4">
    <source>
        <dbReference type="Google" id="ProtNLM"/>
    </source>
</evidence>
<evidence type="ECO:0000313" key="2">
    <source>
        <dbReference type="EMBL" id="VVE20754.1"/>
    </source>
</evidence>
<dbReference type="EMBL" id="CABPSA010000005">
    <property type="protein sequence ID" value="VVE20754.1"/>
    <property type="molecule type" value="Genomic_DNA"/>
</dbReference>
<protein>
    <recommendedName>
        <fullName evidence="4">Fimbrial protein</fullName>
    </recommendedName>
</protein>
<keyword evidence="1" id="KW-1133">Transmembrane helix</keyword>
<keyword evidence="1" id="KW-0472">Membrane</keyword>
<reference evidence="2 3" key="1">
    <citation type="submission" date="2019-08" db="EMBL/GenBank/DDBJ databases">
        <authorList>
            <person name="Peeters C."/>
        </authorList>
    </citation>
    <scope>NUCLEOTIDE SEQUENCE [LARGE SCALE GENOMIC DNA]</scope>
    <source>
        <strain evidence="2 3">LMG 31010</strain>
    </source>
</reference>
<dbReference type="Proteomes" id="UP000343335">
    <property type="component" value="Unassembled WGS sequence"/>
</dbReference>
<dbReference type="AlphaFoldDB" id="A0A5E4WAT8"/>
<accession>A0A5E4WAT8</accession>
<proteinExistence type="predicted"/>